<dbReference type="Gene3D" id="3.40.50.720">
    <property type="entry name" value="NAD(P)-binding Rossmann-like Domain"/>
    <property type="match status" value="1"/>
</dbReference>
<dbReference type="SUPFAM" id="SSF51735">
    <property type="entry name" value="NAD(P)-binding Rossmann-fold domains"/>
    <property type="match status" value="1"/>
</dbReference>
<sequence>MKVLVTGTDGYIGSVLGPYLIQKGHSVTGLDTGFYRAGWLFNNGEKVYPSYINKDLREIEVEDLEGFDAVVHLAELSNDPLGKLNPDITYKINHKGSVRIAKLCKQAGIERFVYASSCSVYGAGNSDYKTEESEVNPQTAYAECKTRVERDVSKLADDTFSPTFLRNATAYGASPRMRFDIVLNNLSGLAWTTGVIEMISDGMPWRPLVHIRDISKAFWCALEAPREIIHNQVFNVGDTEENFRVREIAEIVGAAFPGCKTTFGDSGGDNRSYRVSFDKINSQLPGFSCEYNAEKGAQELYKVFNQIDLDEETFNAKPYTRLKQLKFLLSTGQLNDDLYWIKDGIPANKTKYTESALAK</sequence>
<accession>A0A2A2G737</accession>
<dbReference type="OrthoDB" id="1490291at2"/>
<comment type="caution">
    <text evidence="2">The sequence shown here is derived from an EMBL/GenBank/DDBJ whole genome shotgun (WGS) entry which is preliminary data.</text>
</comment>
<gene>
    <name evidence="2" type="ORF">CK503_14285</name>
</gene>
<evidence type="ECO:0000313" key="2">
    <source>
        <dbReference type="EMBL" id="PAU92950.1"/>
    </source>
</evidence>
<dbReference type="AlphaFoldDB" id="A0A2A2G737"/>
<dbReference type="InterPro" id="IPR050177">
    <property type="entry name" value="Lipid_A_modif_metabolic_enz"/>
</dbReference>
<organism evidence="2 3">
    <name type="scientific">Fodinibius salipaludis</name>
    <dbReference type="NCBI Taxonomy" id="2032627"/>
    <lineage>
        <taxon>Bacteria</taxon>
        <taxon>Pseudomonadati</taxon>
        <taxon>Balneolota</taxon>
        <taxon>Balneolia</taxon>
        <taxon>Balneolales</taxon>
        <taxon>Balneolaceae</taxon>
        <taxon>Fodinibius</taxon>
    </lineage>
</organism>
<dbReference type="RefSeq" id="WP_095607606.1">
    <property type="nucleotide sequence ID" value="NZ_NSKE01000012.1"/>
</dbReference>
<protein>
    <submittedName>
        <fullName evidence="2">NAD-dependent dehydratase</fullName>
    </submittedName>
</protein>
<proteinExistence type="predicted"/>
<dbReference type="PANTHER" id="PTHR43245">
    <property type="entry name" value="BIFUNCTIONAL POLYMYXIN RESISTANCE PROTEIN ARNA"/>
    <property type="match status" value="1"/>
</dbReference>
<name>A0A2A2G737_9BACT</name>
<dbReference type="Proteomes" id="UP000218831">
    <property type="component" value="Unassembled WGS sequence"/>
</dbReference>
<dbReference type="InterPro" id="IPR036291">
    <property type="entry name" value="NAD(P)-bd_dom_sf"/>
</dbReference>
<keyword evidence="3" id="KW-1185">Reference proteome</keyword>
<reference evidence="2 3" key="1">
    <citation type="submission" date="2017-08" db="EMBL/GenBank/DDBJ databases">
        <title>Aliifodinibius alkalisoli sp. nov., isolated from saline alkaline soil.</title>
        <authorList>
            <person name="Liu D."/>
            <person name="Zhang G."/>
        </authorList>
    </citation>
    <scope>NUCLEOTIDE SEQUENCE [LARGE SCALE GENOMIC DNA]</scope>
    <source>
        <strain evidence="2 3">WN023</strain>
    </source>
</reference>
<dbReference type="InterPro" id="IPR001509">
    <property type="entry name" value="Epimerase_deHydtase"/>
</dbReference>
<dbReference type="EMBL" id="NSKE01000012">
    <property type="protein sequence ID" value="PAU92950.1"/>
    <property type="molecule type" value="Genomic_DNA"/>
</dbReference>
<dbReference type="PANTHER" id="PTHR43245:SF23">
    <property type="entry name" value="NAD(P)-BINDING DOMAIN-CONTAINING PROTEIN"/>
    <property type="match status" value="1"/>
</dbReference>
<dbReference type="CDD" id="cd08946">
    <property type="entry name" value="SDR_e"/>
    <property type="match status" value="1"/>
</dbReference>
<dbReference type="Pfam" id="PF01370">
    <property type="entry name" value="Epimerase"/>
    <property type="match status" value="1"/>
</dbReference>
<evidence type="ECO:0000313" key="3">
    <source>
        <dbReference type="Proteomes" id="UP000218831"/>
    </source>
</evidence>
<evidence type="ECO:0000259" key="1">
    <source>
        <dbReference type="Pfam" id="PF01370"/>
    </source>
</evidence>
<feature type="domain" description="NAD-dependent epimerase/dehydratase" evidence="1">
    <location>
        <begin position="3"/>
        <end position="237"/>
    </location>
</feature>